<feature type="region of interest" description="Disordered" evidence="1">
    <location>
        <begin position="292"/>
        <end position="311"/>
    </location>
</feature>
<dbReference type="InterPro" id="IPR004012">
    <property type="entry name" value="Run_dom"/>
</dbReference>
<evidence type="ECO:0000313" key="3">
    <source>
        <dbReference type="EMBL" id="ESO03552.1"/>
    </source>
</evidence>
<gene>
    <name evidence="4" type="primary">20195315</name>
    <name evidence="3" type="ORF">HELRODRAFT_112004</name>
</gene>
<feature type="compositionally biased region" description="Basic and acidic residues" evidence="1">
    <location>
        <begin position="59"/>
        <end position="72"/>
    </location>
</feature>
<proteinExistence type="predicted"/>
<feature type="region of interest" description="Disordered" evidence="1">
    <location>
        <begin position="1"/>
        <end position="73"/>
    </location>
</feature>
<dbReference type="PANTHER" id="PTHR15591">
    <property type="entry name" value="RUN AND SH3 DOMAIN CONTAINING"/>
    <property type="match status" value="1"/>
</dbReference>
<dbReference type="Pfam" id="PF02759">
    <property type="entry name" value="RUN"/>
    <property type="match status" value="1"/>
</dbReference>
<dbReference type="InterPro" id="IPR047343">
    <property type="entry name" value="RUSC1_2"/>
</dbReference>
<dbReference type="OMA" id="THKGNHW"/>
<keyword evidence="5" id="KW-1185">Reference proteome</keyword>
<reference evidence="3 5" key="2">
    <citation type="journal article" date="2013" name="Nature">
        <title>Insights into bilaterian evolution from three spiralian genomes.</title>
        <authorList>
            <person name="Simakov O."/>
            <person name="Marletaz F."/>
            <person name="Cho S.J."/>
            <person name="Edsinger-Gonzales E."/>
            <person name="Havlak P."/>
            <person name="Hellsten U."/>
            <person name="Kuo D.H."/>
            <person name="Larsson T."/>
            <person name="Lv J."/>
            <person name="Arendt D."/>
            <person name="Savage R."/>
            <person name="Osoegawa K."/>
            <person name="de Jong P."/>
            <person name="Grimwood J."/>
            <person name="Chapman J.A."/>
            <person name="Shapiro H."/>
            <person name="Aerts A."/>
            <person name="Otillar R.P."/>
            <person name="Terry A.Y."/>
            <person name="Boore J.L."/>
            <person name="Grigoriev I.V."/>
            <person name="Lindberg D.R."/>
            <person name="Seaver E.C."/>
            <person name="Weisblat D.A."/>
            <person name="Putnam N.H."/>
            <person name="Rokhsar D.S."/>
        </authorList>
    </citation>
    <scope>NUCLEOTIDE SEQUENCE</scope>
</reference>
<evidence type="ECO:0000256" key="1">
    <source>
        <dbReference type="SAM" id="MobiDB-lite"/>
    </source>
</evidence>
<dbReference type="Proteomes" id="UP000015101">
    <property type="component" value="Unassembled WGS sequence"/>
</dbReference>
<dbReference type="OrthoDB" id="10068328at2759"/>
<organism evidence="4 5">
    <name type="scientific">Helobdella robusta</name>
    <name type="common">Californian leech</name>
    <dbReference type="NCBI Taxonomy" id="6412"/>
    <lineage>
        <taxon>Eukaryota</taxon>
        <taxon>Metazoa</taxon>
        <taxon>Spiralia</taxon>
        <taxon>Lophotrochozoa</taxon>
        <taxon>Annelida</taxon>
        <taxon>Clitellata</taxon>
        <taxon>Hirudinea</taxon>
        <taxon>Rhynchobdellida</taxon>
        <taxon>Glossiphoniidae</taxon>
        <taxon>Helobdella</taxon>
    </lineage>
</organism>
<dbReference type="Pfam" id="PF26030">
    <property type="entry name" value="RUNDC1"/>
    <property type="match status" value="1"/>
</dbReference>
<dbReference type="CTD" id="20195315"/>
<dbReference type="InterPro" id="IPR058732">
    <property type="entry name" value="RUNDC1_M"/>
</dbReference>
<dbReference type="eggNOG" id="KOG3759">
    <property type="taxonomic scope" value="Eukaryota"/>
</dbReference>
<dbReference type="Gene3D" id="1.20.58.900">
    <property type="match status" value="1"/>
</dbReference>
<dbReference type="InParanoid" id="T1EFG3"/>
<reference evidence="4" key="3">
    <citation type="submission" date="2015-06" db="UniProtKB">
        <authorList>
            <consortium name="EnsemblMetazoa"/>
        </authorList>
    </citation>
    <scope>IDENTIFICATION</scope>
</reference>
<dbReference type="CDD" id="cd17683">
    <property type="entry name" value="RUN_RUNDC1"/>
    <property type="match status" value="1"/>
</dbReference>
<dbReference type="InterPro" id="IPR037213">
    <property type="entry name" value="Run_dom_sf"/>
</dbReference>
<dbReference type="KEGG" id="hro:HELRODRAFT_112004"/>
<dbReference type="FunCoup" id="T1EFG3">
    <property type="interactions" value="476"/>
</dbReference>
<dbReference type="AlphaFoldDB" id="T1EFG3"/>
<dbReference type="GeneID" id="20195315"/>
<accession>T1EFG3</accession>
<dbReference type="EMBL" id="AMQM01004494">
    <property type="status" value="NOT_ANNOTATED_CDS"/>
    <property type="molecule type" value="Genomic_DNA"/>
</dbReference>
<evidence type="ECO:0000313" key="4">
    <source>
        <dbReference type="EnsemblMetazoa" id="HelroP112004"/>
    </source>
</evidence>
<feature type="compositionally biased region" description="Acidic residues" evidence="1">
    <location>
        <begin position="17"/>
        <end position="29"/>
    </location>
</feature>
<feature type="domain" description="RUN" evidence="2">
    <location>
        <begin position="428"/>
        <end position="622"/>
    </location>
</feature>
<reference evidence="5" key="1">
    <citation type="submission" date="2012-12" db="EMBL/GenBank/DDBJ databases">
        <authorList>
            <person name="Hellsten U."/>
            <person name="Grimwood J."/>
            <person name="Chapman J.A."/>
            <person name="Shapiro H."/>
            <person name="Aerts A."/>
            <person name="Otillar R.P."/>
            <person name="Terry A.Y."/>
            <person name="Boore J.L."/>
            <person name="Simakov O."/>
            <person name="Marletaz F."/>
            <person name="Cho S.-J."/>
            <person name="Edsinger-Gonzales E."/>
            <person name="Havlak P."/>
            <person name="Kuo D.-H."/>
            <person name="Larsson T."/>
            <person name="Lv J."/>
            <person name="Arendt D."/>
            <person name="Savage R."/>
            <person name="Osoegawa K."/>
            <person name="de Jong P."/>
            <person name="Lindberg D.R."/>
            <person name="Seaver E.C."/>
            <person name="Weisblat D.A."/>
            <person name="Putnam N.H."/>
            <person name="Grigoriev I.V."/>
            <person name="Rokhsar D.S."/>
        </authorList>
    </citation>
    <scope>NUCLEOTIDE SEQUENCE</scope>
</reference>
<dbReference type="HOGENOM" id="CLU_020366_0_0_1"/>
<name>T1EFG3_HELRO</name>
<evidence type="ECO:0000313" key="5">
    <source>
        <dbReference type="Proteomes" id="UP000015101"/>
    </source>
</evidence>
<dbReference type="STRING" id="6412.T1EFG3"/>
<dbReference type="RefSeq" id="XP_009018109.1">
    <property type="nucleotide sequence ID" value="XM_009019861.1"/>
</dbReference>
<protein>
    <recommendedName>
        <fullName evidence="2">RUN domain-containing protein</fullName>
    </recommendedName>
</protein>
<feature type="compositionally biased region" description="Polar residues" evidence="1">
    <location>
        <begin position="47"/>
        <end position="58"/>
    </location>
</feature>
<dbReference type="EnsemblMetazoa" id="HelroT112004">
    <property type="protein sequence ID" value="HelroP112004"/>
    <property type="gene ID" value="HelroG112004"/>
</dbReference>
<dbReference type="SUPFAM" id="SSF140741">
    <property type="entry name" value="RUN domain-like"/>
    <property type="match status" value="1"/>
</dbReference>
<sequence length="633" mass="71898">MAASTSEDIIPSCDESYYNDDDEDEDDVDGLSTTDVRHLKRWAPLGSNASSSPQPNFSERSRNSAEQDRMEKLEEEQEQLNMSLLSLTTHFAQVQFRLKQIVDAPNNEKEVLLKNLEEFAFKGIPDLNACHELKKKKQSDDMSDKEHDNLITKQREKQMELISQLKSQLEDLETFAYETGEASIMPTSRILEKQKVVIDQLMKKLSLKDLEHLDQLSSEQLCETIDRAIGQILYPGKVKEKLVDQLKTQITDLERFIEFLQGDNNGNNNNNNTIINKNDYNNNKMNRNQCTCGHSKQNEKDYGCNSGSRADSKRLRDQTSSLMRQAATALQIFIITQFGCGGSGKEFQKNLLKRTSRGNHWGDLRARLEISISRIVELCNLRTRNRDADVDAGGDAESGEIVMKVAKRRKRSSTNSYDESFEDDCDMEIVNAVRKDLAISLRDLMQHGLVELEHSQSIVPFGCFSSRNSSSSSKLNSSGGGGSGAGSDMMHAWQLFLKYYRVKHGKKYSEAPARKLSMAFGLESVGGKVMTPKQTLLTAIEMVSSTHQPLKRNDDSQFKAFICLALNQKKLVSWLRIMLRCEWLVEYYYQPWSYVVKTGFNDALISLDNLSKIDFDLPTDLAIRPFLNIRDAF</sequence>
<evidence type="ECO:0000259" key="2">
    <source>
        <dbReference type="PROSITE" id="PS50826"/>
    </source>
</evidence>
<dbReference type="PANTHER" id="PTHR15591:SF19">
    <property type="entry name" value="RUN DOMAIN-CONTAINING PROTEIN 1 ISOFORM X1"/>
    <property type="match status" value="1"/>
</dbReference>
<dbReference type="EMBL" id="KB096590">
    <property type="protein sequence ID" value="ESO03552.1"/>
    <property type="molecule type" value="Genomic_DNA"/>
</dbReference>
<dbReference type="PROSITE" id="PS50826">
    <property type="entry name" value="RUN"/>
    <property type="match status" value="1"/>
</dbReference>
<dbReference type="SMART" id="SM00593">
    <property type="entry name" value="RUN"/>
    <property type="match status" value="1"/>
</dbReference>